<feature type="compositionally biased region" description="Polar residues" evidence="1">
    <location>
        <begin position="30"/>
        <end position="45"/>
    </location>
</feature>
<dbReference type="AlphaFoldDB" id="A0A644XPH8"/>
<organism evidence="2">
    <name type="scientific">bioreactor metagenome</name>
    <dbReference type="NCBI Taxonomy" id="1076179"/>
    <lineage>
        <taxon>unclassified sequences</taxon>
        <taxon>metagenomes</taxon>
        <taxon>ecological metagenomes</taxon>
    </lineage>
</organism>
<accession>A0A644XPH8</accession>
<protein>
    <submittedName>
        <fullName evidence="2">Uncharacterized protein</fullName>
    </submittedName>
</protein>
<reference evidence="2" key="1">
    <citation type="submission" date="2019-08" db="EMBL/GenBank/DDBJ databases">
        <authorList>
            <person name="Kucharzyk K."/>
            <person name="Murdoch R.W."/>
            <person name="Higgins S."/>
            <person name="Loffler F."/>
        </authorList>
    </citation>
    <scope>NUCLEOTIDE SEQUENCE</scope>
</reference>
<proteinExistence type="predicted"/>
<feature type="region of interest" description="Disordered" evidence="1">
    <location>
        <begin position="28"/>
        <end position="59"/>
    </location>
</feature>
<gene>
    <name evidence="2" type="ORF">SDC9_64450</name>
</gene>
<dbReference type="PROSITE" id="PS51257">
    <property type="entry name" value="PROKAR_LIPOPROTEIN"/>
    <property type="match status" value="1"/>
</dbReference>
<name>A0A644XPH8_9ZZZZ</name>
<evidence type="ECO:0000313" key="2">
    <source>
        <dbReference type="EMBL" id="MPM18049.1"/>
    </source>
</evidence>
<dbReference type="EMBL" id="VSSQ01002910">
    <property type="protein sequence ID" value="MPM18049.1"/>
    <property type="molecule type" value="Genomic_DNA"/>
</dbReference>
<sequence>MKVKISVFACLPALLMLTTGCNAPNGGSGANAQAVSRGGKSSSNVGGEEGISSVGDDSKALSDRSEWTAYIDNARHLCIQKRRFQETGAGEGCGGGALRGGGMGVLFSQSG</sequence>
<evidence type="ECO:0000256" key="1">
    <source>
        <dbReference type="SAM" id="MobiDB-lite"/>
    </source>
</evidence>
<comment type="caution">
    <text evidence="2">The sequence shown here is derived from an EMBL/GenBank/DDBJ whole genome shotgun (WGS) entry which is preliminary data.</text>
</comment>